<reference evidence="1 2" key="1">
    <citation type="journal article" date="2013" name="PLoS Genet.">
        <title>The genome and development-dependent transcriptomes of Pyronema confluens: a window into fungal evolution.</title>
        <authorList>
            <person name="Traeger S."/>
            <person name="Altegoer F."/>
            <person name="Freitag M."/>
            <person name="Gabaldon T."/>
            <person name="Kempken F."/>
            <person name="Kumar A."/>
            <person name="Marcet-Houben M."/>
            <person name="Poggeler S."/>
            <person name="Stajich J.E."/>
            <person name="Nowrousian M."/>
        </authorList>
    </citation>
    <scope>NUCLEOTIDE SEQUENCE [LARGE SCALE GENOMIC DNA]</scope>
    <source>
        <strain evidence="2">CBS 100304</strain>
        <tissue evidence="1">Vegetative mycelium</tissue>
    </source>
</reference>
<dbReference type="Gene3D" id="3.40.50.150">
    <property type="entry name" value="Vaccinia Virus protein VP39"/>
    <property type="match status" value="1"/>
</dbReference>
<dbReference type="SUPFAM" id="SSF53335">
    <property type="entry name" value="S-adenosyl-L-methionine-dependent methyltransferases"/>
    <property type="match status" value="1"/>
</dbReference>
<dbReference type="EMBL" id="HF936162">
    <property type="protein sequence ID" value="CCX33714.1"/>
    <property type="molecule type" value="Genomic_DNA"/>
</dbReference>
<protein>
    <submittedName>
        <fullName evidence="1">Similar to mRNA 3&amp;apos acc. no. Q4IPA4</fullName>
    </submittedName>
</protein>
<dbReference type="OrthoDB" id="184880at2759"/>
<organism evidence="1 2">
    <name type="scientific">Pyronema omphalodes (strain CBS 100304)</name>
    <name type="common">Pyronema confluens</name>
    <dbReference type="NCBI Taxonomy" id="1076935"/>
    <lineage>
        <taxon>Eukaryota</taxon>
        <taxon>Fungi</taxon>
        <taxon>Dikarya</taxon>
        <taxon>Ascomycota</taxon>
        <taxon>Pezizomycotina</taxon>
        <taxon>Pezizomycetes</taxon>
        <taxon>Pezizales</taxon>
        <taxon>Pyronemataceae</taxon>
        <taxon>Pyronema</taxon>
    </lineage>
</organism>
<dbReference type="AlphaFoldDB" id="U4LQ59"/>
<dbReference type="CDD" id="cd02440">
    <property type="entry name" value="AdoMet_MTases"/>
    <property type="match status" value="1"/>
</dbReference>
<evidence type="ECO:0000313" key="2">
    <source>
        <dbReference type="Proteomes" id="UP000018144"/>
    </source>
</evidence>
<proteinExistence type="predicted"/>
<dbReference type="PANTHER" id="PTHR43591">
    <property type="entry name" value="METHYLTRANSFERASE"/>
    <property type="match status" value="1"/>
</dbReference>
<dbReference type="OMA" id="DYKHAYL"/>
<keyword evidence="2" id="KW-1185">Reference proteome</keyword>
<dbReference type="STRING" id="1076935.U4LQ59"/>
<accession>U4LQ59</accession>
<name>U4LQ59_PYROM</name>
<evidence type="ECO:0000313" key="1">
    <source>
        <dbReference type="EMBL" id="CCX33714.1"/>
    </source>
</evidence>
<dbReference type="eggNOG" id="ENOG502S6PS">
    <property type="taxonomic scope" value="Eukaryota"/>
</dbReference>
<dbReference type="InterPro" id="IPR029063">
    <property type="entry name" value="SAM-dependent_MTases_sf"/>
</dbReference>
<dbReference type="GO" id="GO:0008168">
    <property type="term" value="F:methyltransferase activity"/>
    <property type="evidence" value="ECO:0007669"/>
    <property type="project" value="TreeGrafter"/>
</dbReference>
<dbReference type="Proteomes" id="UP000018144">
    <property type="component" value="Unassembled WGS sequence"/>
</dbReference>
<dbReference type="PANTHER" id="PTHR43591:SF10">
    <property type="entry name" value="ABC TRANSMEMBRANE TYPE-1 DOMAIN-CONTAINING PROTEIN-RELATED"/>
    <property type="match status" value="1"/>
</dbReference>
<dbReference type="Pfam" id="PF13489">
    <property type="entry name" value="Methyltransf_23"/>
    <property type="match status" value="1"/>
</dbReference>
<sequence>MATPQKEIEVDPVFLEKPDEETYDSCAGYDTSTASLTSSINEFVYQHGRRYHTYYGDDKNYLPVDETEQDRLDLHHEVFLGLLDQDLHKAPIDENPQKILDVGTGTGIWAVDIAEKYPSAEVIGTDLTPIQPAWVPPNCKFEIDDAEQEWTYASNSFDLIHMRNLIQGIRDWDKVLKDAYRCTKPGGWIELQEISGHLRCDDGTMKEDNPIKVFLDNLAKAMEKSGRPPAANGAQMKKDLEKAGFVDVQVHIARQPLGPWPKEPTLKQIGAMMLLSSETMFSAYGMVPFTRILGMTEDEASHVCEAAKRGVKNKNYHTYSHYYVVYGRKPE</sequence>
<gene>
    <name evidence="1" type="ORF">PCON_01652</name>
</gene>